<evidence type="ECO:0008006" key="2">
    <source>
        <dbReference type="Google" id="ProtNLM"/>
    </source>
</evidence>
<protein>
    <recommendedName>
        <fullName evidence="2">NERD domain-containing protein</fullName>
    </recommendedName>
</protein>
<gene>
    <name evidence="1" type="ORF">S03H2_60873</name>
</gene>
<comment type="caution">
    <text evidence="1">The sequence shown here is derived from an EMBL/GenBank/DDBJ whole genome shotgun (WGS) entry which is preliminary data.</text>
</comment>
<reference evidence="1" key="1">
    <citation type="journal article" date="2014" name="Front. Microbiol.">
        <title>High frequency of phylogenetically diverse reductive dehalogenase-homologous genes in deep subseafloor sedimentary metagenomes.</title>
        <authorList>
            <person name="Kawai M."/>
            <person name="Futagami T."/>
            <person name="Toyoda A."/>
            <person name="Takaki Y."/>
            <person name="Nishi S."/>
            <person name="Hori S."/>
            <person name="Arai W."/>
            <person name="Tsubouchi T."/>
            <person name="Morono Y."/>
            <person name="Uchiyama I."/>
            <person name="Ito T."/>
            <person name="Fujiyama A."/>
            <person name="Inagaki F."/>
            <person name="Takami H."/>
        </authorList>
    </citation>
    <scope>NUCLEOTIDE SEQUENCE</scope>
    <source>
        <strain evidence="1">Expedition CK06-06</strain>
    </source>
</reference>
<proteinExistence type="predicted"/>
<evidence type="ECO:0000313" key="1">
    <source>
        <dbReference type="EMBL" id="GAH79122.1"/>
    </source>
</evidence>
<dbReference type="AlphaFoldDB" id="X1IBQ7"/>
<name>X1IBQ7_9ZZZZ</name>
<organism evidence="1">
    <name type="scientific">marine sediment metagenome</name>
    <dbReference type="NCBI Taxonomy" id="412755"/>
    <lineage>
        <taxon>unclassified sequences</taxon>
        <taxon>metagenomes</taxon>
        <taxon>ecological metagenomes</taxon>
    </lineage>
</organism>
<dbReference type="EMBL" id="BARU01039257">
    <property type="protein sequence ID" value="GAH79122.1"/>
    <property type="molecule type" value="Genomic_DNA"/>
</dbReference>
<sequence length="184" mass="21415">MRTSWKPEVFGLGFTKLRREIEPRWVSAYIKEHYPDEEVHLRCPLGPIPDQLKELYGPAKAAKVYRPSRPEVDALVVLPGAILIIEAKIFKYMDGLAKLPVYKALVSKTPELQVFSDRPVIMHLLIPAPIPWVKAAAPDMGVEVYTWAPDWVIQIWEERDKYWTPTARIKRRERKELLTRLGFR</sequence>
<accession>X1IBQ7</accession>